<feature type="region of interest" description="Disordered" evidence="1">
    <location>
        <begin position="202"/>
        <end position="228"/>
    </location>
</feature>
<keyword evidence="3" id="KW-1185">Reference proteome</keyword>
<evidence type="ECO:0000313" key="3">
    <source>
        <dbReference type="Proteomes" id="UP000886653"/>
    </source>
</evidence>
<feature type="compositionally biased region" description="Low complexity" evidence="1">
    <location>
        <begin position="25"/>
        <end position="34"/>
    </location>
</feature>
<protein>
    <submittedName>
        <fullName evidence="2">Uncharacterized protein</fullName>
    </submittedName>
</protein>
<gene>
    <name evidence="2" type="ORF">CROQUDRAFT_74473</name>
</gene>
<dbReference type="AlphaFoldDB" id="A0A9P6TF32"/>
<evidence type="ECO:0000313" key="2">
    <source>
        <dbReference type="EMBL" id="KAG0149320.1"/>
    </source>
</evidence>
<accession>A0A9P6TF32</accession>
<feature type="compositionally biased region" description="Polar residues" evidence="1">
    <location>
        <begin position="35"/>
        <end position="45"/>
    </location>
</feature>
<comment type="caution">
    <text evidence="2">The sequence shown here is derived from an EMBL/GenBank/DDBJ whole genome shotgun (WGS) entry which is preliminary data.</text>
</comment>
<organism evidence="2 3">
    <name type="scientific">Cronartium quercuum f. sp. fusiforme G11</name>
    <dbReference type="NCBI Taxonomy" id="708437"/>
    <lineage>
        <taxon>Eukaryota</taxon>
        <taxon>Fungi</taxon>
        <taxon>Dikarya</taxon>
        <taxon>Basidiomycota</taxon>
        <taxon>Pucciniomycotina</taxon>
        <taxon>Pucciniomycetes</taxon>
        <taxon>Pucciniales</taxon>
        <taxon>Coleosporiaceae</taxon>
        <taxon>Cronartium</taxon>
    </lineage>
</organism>
<evidence type="ECO:0000256" key="1">
    <source>
        <dbReference type="SAM" id="MobiDB-lite"/>
    </source>
</evidence>
<dbReference type="Proteomes" id="UP000886653">
    <property type="component" value="Unassembled WGS sequence"/>
</dbReference>
<dbReference type="OrthoDB" id="2503703at2759"/>
<reference evidence="2" key="1">
    <citation type="submission" date="2013-11" db="EMBL/GenBank/DDBJ databases">
        <title>Genome sequence of the fusiform rust pathogen reveals effectors for host alternation and coevolution with pine.</title>
        <authorList>
            <consortium name="DOE Joint Genome Institute"/>
            <person name="Smith K."/>
            <person name="Pendleton A."/>
            <person name="Kubisiak T."/>
            <person name="Anderson C."/>
            <person name="Salamov A."/>
            <person name="Aerts A."/>
            <person name="Riley R."/>
            <person name="Clum A."/>
            <person name="Lindquist E."/>
            <person name="Ence D."/>
            <person name="Campbell M."/>
            <person name="Kronenberg Z."/>
            <person name="Feau N."/>
            <person name="Dhillon B."/>
            <person name="Hamelin R."/>
            <person name="Burleigh J."/>
            <person name="Smith J."/>
            <person name="Yandell M."/>
            <person name="Nelson C."/>
            <person name="Grigoriev I."/>
            <person name="Davis J."/>
        </authorList>
    </citation>
    <scope>NUCLEOTIDE SEQUENCE</scope>
    <source>
        <strain evidence="2">G11</strain>
    </source>
</reference>
<name>A0A9P6TF32_9BASI</name>
<sequence length="272" mass="30702">MTVPPPAGSQMVEPQFQPHLSYPPQQFQSQAFQQTRPSSQPQAHSTLPPHPPHGAMIPSSSPKHMQPQAGLPPGFQISQHPANVSQIHSQPPIGQHTYSKLPTLPPQHQVPPSGHPMMRPSQHQMAQHLMNPQTHMRSQRILQQQQFQQQQQQIQRYEEALSITDPLDCLSNRSLAMRRYTTNHAIMNSLFANPWTVNATLRGDHTSPQKRKLAETAEPKKTEDHASRTERLKAKLQTIQTDIAQSQKLHHAQVQTFMCRIPPDQSGSAQKQ</sequence>
<feature type="compositionally biased region" description="Polar residues" evidence="1">
    <location>
        <begin position="76"/>
        <end position="89"/>
    </location>
</feature>
<dbReference type="EMBL" id="MU167229">
    <property type="protein sequence ID" value="KAG0149320.1"/>
    <property type="molecule type" value="Genomic_DNA"/>
</dbReference>
<feature type="region of interest" description="Disordered" evidence="1">
    <location>
        <begin position="1"/>
        <end position="120"/>
    </location>
</feature>
<proteinExistence type="predicted"/>